<reference evidence="2" key="2">
    <citation type="journal article" date="2021" name="PeerJ">
        <title>Extensive microbial diversity within the chicken gut microbiome revealed by metagenomics and culture.</title>
        <authorList>
            <person name="Gilroy R."/>
            <person name="Ravi A."/>
            <person name="Getino M."/>
            <person name="Pursley I."/>
            <person name="Horton D.L."/>
            <person name="Alikhan N.F."/>
            <person name="Baker D."/>
            <person name="Gharbi K."/>
            <person name="Hall N."/>
            <person name="Watson M."/>
            <person name="Adriaenssens E.M."/>
            <person name="Foster-Nyarko E."/>
            <person name="Jarju S."/>
            <person name="Secka A."/>
            <person name="Antonio M."/>
            <person name="Oren A."/>
            <person name="Chaudhuri R.R."/>
            <person name="La Ragione R."/>
            <person name="Hildebrand F."/>
            <person name="Pallen M.J."/>
        </authorList>
    </citation>
    <scope>NUCLEOTIDE SEQUENCE</scope>
    <source>
        <strain evidence="2">B3-4054</strain>
    </source>
</reference>
<evidence type="ECO:0000313" key="3">
    <source>
        <dbReference type="Proteomes" id="UP000823616"/>
    </source>
</evidence>
<dbReference type="Gene3D" id="3.30.1330.10">
    <property type="entry name" value="PurM-like, N-terminal domain"/>
    <property type="match status" value="1"/>
</dbReference>
<evidence type="ECO:0000313" key="2">
    <source>
        <dbReference type="EMBL" id="MBO8450323.1"/>
    </source>
</evidence>
<dbReference type="GO" id="GO:0004642">
    <property type="term" value="F:phosphoribosylformylglycinamidine synthase activity"/>
    <property type="evidence" value="ECO:0007669"/>
    <property type="project" value="TreeGrafter"/>
</dbReference>
<dbReference type="SUPFAM" id="SSF55326">
    <property type="entry name" value="PurM N-terminal domain-like"/>
    <property type="match status" value="1"/>
</dbReference>
<dbReference type="PANTHER" id="PTHR10099:SF1">
    <property type="entry name" value="PHOSPHORIBOSYLFORMYLGLYCINAMIDINE SYNTHASE"/>
    <property type="match status" value="1"/>
</dbReference>
<dbReference type="SUPFAM" id="SSF52317">
    <property type="entry name" value="Class I glutamine amidotransferase-like"/>
    <property type="match status" value="1"/>
</dbReference>
<dbReference type="Proteomes" id="UP000823616">
    <property type="component" value="Unassembled WGS sequence"/>
</dbReference>
<name>A0A9D9ENS9_9SPIR</name>
<sequence length="777" mass="82537">MAVVVREADAAEFLRLAAAENLNGTVIARVTGNRRLVMRWRGRTIVDLDRDFLDTAGAKHSAQAILPQPAAEWRYPGRPAAADPAKRQSGKTDAQVLQEDWLAVMTDFAVAGQRGLAERFDGSIGAASVLFPFGGREQATPEAGIAARIPVDPGKETSTVSLMTHGFDPLAMEWSPFHGAQFAVLHSLAKILALGGDPFSARLSFQEYFERMGSPESWGKPAAALLGALEAQLAAGTPAIGGKDSMSGSFGSLHVPPSLVSFAVAVCQDKDVRSGAFRRGGSRLFLLYTPWDADNLPDWNAFRANASLLQNLAAGGGLLSACPVGPGGIGAALLKAAFGNRMGLTLDTEFLNRVPLPPVFREAQAGAASCGLTRMEAILFAPLYGSLILETDGAFPGGGPGGQQNLIPLGVTVDGEQEPAVRLGECRFPLAEARERWESVFDGVFPRVSGKQPEPVPDWACRLFRKGAEKQTATARHFSAAKPLAVLPVFPGTNCEYDMERAFRLAGAKTLPVIIRNNSRAALEESLEELRSAICRAQILAFSGGFSAGDEPDGSAKFIASVLREERIAESVTDLFSRRDGLILGICNGFQALVKTGLVPFGKILSPSGGSGTENADGNLSIEMCPTLTFNTVGRHISRFVTTKIVSDRSPWTGSGPGRDTLPGLEPGSIHRIPVSHGEGRLIVEETLARSLFADGQIFSQYVDETGAPAAAEPDNPNGSRFAVEGMTDATGRILGKMGHSERAVDHGPETDGSLLFKNIPGALRENIFTAGVRYFC</sequence>
<dbReference type="InterPro" id="IPR036921">
    <property type="entry name" value="PurM-like_N_sf"/>
</dbReference>
<reference evidence="2" key="1">
    <citation type="submission" date="2020-10" db="EMBL/GenBank/DDBJ databases">
        <authorList>
            <person name="Gilroy R."/>
        </authorList>
    </citation>
    <scope>NUCLEOTIDE SEQUENCE</scope>
    <source>
        <strain evidence="2">B3-4054</strain>
    </source>
</reference>
<dbReference type="InterPro" id="IPR036676">
    <property type="entry name" value="PurM-like_C_sf"/>
</dbReference>
<dbReference type="CDD" id="cd02204">
    <property type="entry name" value="PurL_repeat2"/>
    <property type="match status" value="1"/>
</dbReference>
<proteinExistence type="predicted"/>
<evidence type="ECO:0000256" key="1">
    <source>
        <dbReference type="SAM" id="MobiDB-lite"/>
    </source>
</evidence>
<dbReference type="GO" id="GO:0006164">
    <property type="term" value="P:purine nucleotide biosynthetic process"/>
    <property type="evidence" value="ECO:0007669"/>
    <property type="project" value="TreeGrafter"/>
</dbReference>
<dbReference type="AlphaFoldDB" id="A0A9D9ENS9"/>
<dbReference type="Gene3D" id="3.90.650.10">
    <property type="entry name" value="PurM-like C-terminal domain"/>
    <property type="match status" value="1"/>
</dbReference>
<dbReference type="SUPFAM" id="SSF56042">
    <property type="entry name" value="PurM C-terminal domain-like"/>
    <property type="match status" value="2"/>
</dbReference>
<dbReference type="SMART" id="SM01211">
    <property type="entry name" value="GATase_5"/>
    <property type="match status" value="1"/>
</dbReference>
<dbReference type="Gene3D" id="3.40.50.880">
    <property type="match status" value="1"/>
</dbReference>
<comment type="caution">
    <text evidence="2">The sequence shown here is derived from an EMBL/GenBank/DDBJ whole genome shotgun (WGS) entry which is preliminary data.</text>
</comment>
<gene>
    <name evidence="2" type="ORF">IAA96_04375</name>
</gene>
<organism evidence="2 3">
    <name type="scientific">Candidatus Avitreponema avistercoris</name>
    <dbReference type="NCBI Taxonomy" id="2840705"/>
    <lineage>
        <taxon>Bacteria</taxon>
        <taxon>Pseudomonadati</taxon>
        <taxon>Spirochaetota</taxon>
        <taxon>Spirochaetia</taxon>
        <taxon>Spirochaetales</taxon>
        <taxon>Candidatus Avitreponema</taxon>
    </lineage>
</organism>
<protein>
    <submittedName>
        <fullName evidence="2">Phosphoribosylformylglycinamidine synthase subunit PurQ</fullName>
    </submittedName>
</protein>
<dbReference type="PANTHER" id="PTHR10099">
    <property type="entry name" value="PHOSPHORIBOSYLFORMYLGLYCINAMIDINE SYNTHASE"/>
    <property type="match status" value="1"/>
</dbReference>
<dbReference type="InterPro" id="IPR029062">
    <property type="entry name" value="Class_I_gatase-like"/>
</dbReference>
<dbReference type="Pfam" id="PF13507">
    <property type="entry name" value="GATase_5"/>
    <property type="match status" value="1"/>
</dbReference>
<dbReference type="GO" id="GO:0005737">
    <property type="term" value="C:cytoplasm"/>
    <property type="evidence" value="ECO:0007669"/>
    <property type="project" value="TreeGrafter"/>
</dbReference>
<dbReference type="EMBL" id="JADIMS010000070">
    <property type="protein sequence ID" value="MBO8450323.1"/>
    <property type="molecule type" value="Genomic_DNA"/>
</dbReference>
<accession>A0A9D9ENS9</accession>
<feature type="region of interest" description="Disordered" evidence="1">
    <location>
        <begin position="649"/>
        <end position="670"/>
    </location>
</feature>